<evidence type="ECO:0000259" key="4">
    <source>
        <dbReference type="PROSITE" id="PS50949"/>
    </source>
</evidence>
<evidence type="ECO:0000313" key="5">
    <source>
        <dbReference type="EMBL" id="MBU3076625.1"/>
    </source>
</evidence>
<organism evidence="5 6">
    <name type="scientific">Sphingomonas quercus</name>
    <dbReference type="NCBI Taxonomy" id="2842451"/>
    <lineage>
        <taxon>Bacteria</taxon>
        <taxon>Pseudomonadati</taxon>
        <taxon>Pseudomonadota</taxon>
        <taxon>Alphaproteobacteria</taxon>
        <taxon>Sphingomonadales</taxon>
        <taxon>Sphingomonadaceae</taxon>
        <taxon>Sphingomonas</taxon>
    </lineage>
</organism>
<keyword evidence="3" id="KW-0804">Transcription</keyword>
<dbReference type="PANTHER" id="PTHR46577">
    <property type="entry name" value="HTH-TYPE TRANSCRIPTIONAL REGULATORY PROTEIN GABR"/>
    <property type="match status" value="1"/>
</dbReference>
<keyword evidence="5" id="KW-0808">Transferase</keyword>
<keyword evidence="2" id="KW-0238">DNA-binding</keyword>
<dbReference type="CDD" id="cd00609">
    <property type="entry name" value="AAT_like"/>
    <property type="match status" value="1"/>
</dbReference>
<comment type="caution">
    <text evidence="5">The sequence shown here is derived from an EMBL/GenBank/DDBJ whole genome shotgun (WGS) entry which is preliminary data.</text>
</comment>
<keyword evidence="6" id="KW-1185">Reference proteome</keyword>
<sequence length="461" mass="48471">MQSWLPRLDDHGGPKYAVIATAIEEAIRDGRLRPGERLPPQRDLARTLAVDLTTVTRAYTIMREAGLIEGAGRLGSYVRNGVALSASAGAAADTGMNMPPQPGFALLADAIRTGHAVLLRAGGQSPMLQYQPDGGSLHDRLAAAAAFTARGLETADDEVIVTAGGQNALHAILGATLARGDVICTGAYAYPGMLALAARFGLSVRALPGDAGGIDPDALAAAAGEGARALYIVPTNDNPTTVTLDMERRRAIAEVARRHGLAIIEDDAYGLLPAAPQTPIAALAPELTWHVASTSKIISPALRVAHVRAPTLRDAWRLAADVHETAVMAPPLNAALVSLWLRDGTFGRLIAAVREEAVARQRIVSRALAGLDYATHPEGYHLWLRLDAAHMPAPAELAAMLRPAGLSAVSAQAFAARPDEASPPAVRISFGGAMDHERLRRALQRLEALLHHGHARATALV</sequence>
<dbReference type="Pfam" id="PF00155">
    <property type="entry name" value="Aminotran_1_2"/>
    <property type="match status" value="1"/>
</dbReference>
<keyword evidence="5" id="KW-0032">Aminotransferase</keyword>
<dbReference type="InterPro" id="IPR051446">
    <property type="entry name" value="HTH_trans_reg/aminotransferase"/>
</dbReference>
<dbReference type="InterPro" id="IPR004839">
    <property type="entry name" value="Aminotransferase_I/II_large"/>
</dbReference>
<dbReference type="Pfam" id="PF00392">
    <property type="entry name" value="GntR"/>
    <property type="match status" value="1"/>
</dbReference>
<dbReference type="PANTHER" id="PTHR46577:SF1">
    <property type="entry name" value="HTH-TYPE TRANSCRIPTIONAL REGULATORY PROTEIN GABR"/>
    <property type="match status" value="1"/>
</dbReference>
<dbReference type="InterPro" id="IPR000524">
    <property type="entry name" value="Tscrpt_reg_HTH_GntR"/>
</dbReference>
<gene>
    <name evidence="5" type="ORF">KOF26_02000</name>
</gene>
<dbReference type="SMART" id="SM00345">
    <property type="entry name" value="HTH_GNTR"/>
    <property type="match status" value="1"/>
</dbReference>
<protein>
    <submittedName>
        <fullName evidence="5">PLP-dependent aminotransferase family protein</fullName>
    </submittedName>
</protein>
<keyword evidence="1" id="KW-0805">Transcription regulation</keyword>
<reference evidence="5 6" key="1">
    <citation type="submission" date="2021-06" db="EMBL/GenBank/DDBJ databases">
        <title>Sphingomonas sp. XMGL2, whole genome shotgun sequencing project.</title>
        <authorList>
            <person name="Zhao G."/>
            <person name="Shen L."/>
        </authorList>
    </citation>
    <scope>NUCLEOTIDE SEQUENCE [LARGE SCALE GENOMIC DNA]</scope>
    <source>
        <strain evidence="5 6">XMGL2</strain>
    </source>
</reference>
<dbReference type="CDD" id="cd07377">
    <property type="entry name" value="WHTH_GntR"/>
    <property type="match status" value="1"/>
</dbReference>
<name>A0ABS6BE83_9SPHN</name>
<evidence type="ECO:0000256" key="2">
    <source>
        <dbReference type="ARBA" id="ARBA00023125"/>
    </source>
</evidence>
<evidence type="ECO:0000313" key="6">
    <source>
        <dbReference type="Proteomes" id="UP000776276"/>
    </source>
</evidence>
<dbReference type="EMBL" id="JAHKRT010000001">
    <property type="protein sequence ID" value="MBU3076625.1"/>
    <property type="molecule type" value="Genomic_DNA"/>
</dbReference>
<evidence type="ECO:0000256" key="1">
    <source>
        <dbReference type="ARBA" id="ARBA00023015"/>
    </source>
</evidence>
<proteinExistence type="predicted"/>
<dbReference type="PROSITE" id="PS50949">
    <property type="entry name" value="HTH_GNTR"/>
    <property type="match status" value="1"/>
</dbReference>
<feature type="domain" description="HTH gntR-type" evidence="4">
    <location>
        <begin position="13"/>
        <end position="81"/>
    </location>
</feature>
<dbReference type="GO" id="GO:0008483">
    <property type="term" value="F:transaminase activity"/>
    <property type="evidence" value="ECO:0007669"/>
    <property type="project" value="UniProtKB-KW"/>
</dbReference>
<dbReference type="RefSeq" id="WP_216319135.1">
    <property type="nucleotide sequence ID" value="NZ_JAHKRT010000001.1"/>
</dbReference>
<evidence type="ECO:0000256" key="3">
    <source>
        <dbReference type="ARBA" id="ARBA00023163"/>
    </source>
</evidence>
<dbReference type="Proteomes" id="UP000776276">
    <property type="component" value="Unassembled WGS sequence"/>
</dbReference>
<accession>A0ABS6BE83</accession>